<keyword evidence="1" id="KW-0175">Coiled coil</keyword>
<keyword evidence="5" id="KW-1185">Reference proteome</keyword>
<feature type="compositionally biased region" description="Acidic residues" evidence="2">
    <location>
        <begin position="658"/>
        <end position="667"/>
    </location>
</feature>
<gene>
    <name evidence="4" type="ORF">PSYICH_LOCUS3956</name>
</gene>
<reference evidence="4" key="1">
    <citation type="submission" date="2022-01" db="EMBL/GenBank/DDBJ databases">
        <authorList>
            <person name="King R."/>
        </authorList>
    </citation>
    <scope>NUCLEOTIDE SEQUENCE</scope>
</reference>
<protein>
    <submittedName>
        <fullName evidence="4">Uncharacterized protein</fullName>
    </submittedName>
</protein>
<feature type="coiled-coil region" evidence="1">
    <location>
        <begin position="74"/>
        <end position="101"/>
    </location>
</feature>
<proteinExistence type="predicted"/>
<dbReference type="Proteomes" id="UP001153636">
    <property type="component" value="Chromosome 13"/>
</dbReference>
<dbReference type="EMBL" id="OV651825">
    <property type="protein sequence ID" value="CAH1102622.1"/>
    <property type="molecule type" value="Genomic_DNA"/>
</dbReference>
<feature type="compositionally biased region" description="Low complexity" evidence="2">
    <location>
        <begin position="668"/>
        <end position="683"/>
    </location>
</feature>
<evidence type="ECO:0000256" key="2">
    <source>
        <dbReference type="SAM" id="MobiDB-lite"/>
    </source>
</evidence>
<dbReference type="AlphaFoldDB" id="A0A9P0GAL0"/>
<accession>A0A9P0GAL0</accession>
<dbReference type="OrthoDB" id="6372889at2759"/>
<evidence type="ECO:0000256" key="1">
    <source>
        <dbReference type="SAM" id="Coils"/>
    </source>
</evidence>
<feature type="region of interest" description="Disordered" evidence="2">
    <location>
        <begin position="657"/>
        <end position="703"/>
    </location>
</feature>
<evidence type="ECO:0000256" key="3">
    <source>
        <dbReference type="SAM" id="SignalP"/>
    </source>
</evidence>
<feature type="signal peptide" evidence="3">
    <location>
        <begin position="1"/>
        <end position="31"/>
    </location>
</feature>
<feature type="chain" id="PRO_5040166800" evidence="3">
    <location>
        <begin position="32"/>
        <end position="703"/>
    </location>
</feature>
<organism evidence="4 5">
    <name type="scientific">Psylliodes chrysocephalus</name>
    <dbReference type="NCBI Taxonomy" id="3402493"/>
    <lineage>
        <taxon>Eukaryota</taxon>
        <taxon>Metazoa</taxon>
        <taxon>Ecdysozoa</taxon>
        <taxon>Arthropoda</taxon>
        <taxon>Hexapoda</taxon>
        <taxon>Insecta</taxon>
        <taxon>Pterygota</taxon>
        <taxon>Neoptera</taxon>
        <taxon>Endopterygota</taxon>
        <taxon>Coleoptera</taxon>
        <taxon>Polyphaga</taxon>
        <taxon>Cucujiformia</taxon>
        <taxon>Chrysomeloidea</taxon>
        <taxon>Chrysomelidae</taxon>
        <taxon>Galerucinae</taxon>
        <taxon>Alticini</taxon>
        <taxon>Psylliodes</taxon>
    </lineage>
</organism>
<keyword evidence="3" id="KW-0732">Signal</keyword>
<name>A0A9P0GAL0_9CUCU</name>
<evidence type="ECO:0000313" key="5">
    <source>
        <dbReference type="Proteomes" id="UP001153636"/>
    </source>
</evidence>
<evidence type="ECO:0000313" key="4">
    <source>
        <dbReference type="EMBL" id="CAH1102622.1"/>
    </source>
</evidence>
<sequence>MKRRKFVALVICMFCVNEIVINYCCCDVVSSFSPPSSQVSNFQNAIQQQNTISILSSIEERLRNLDNIYSMQLSQNIESKLDQYNRKLENLESKVMRLESIVMMNLAKISENISTKNFKDDITKTETVRKLDSIYESIMHRFNYIERKLETNNAKIQEKVESTFAYLDQMEKGTTKRDSDLETELSAVISAIDDLKKTYKTTEQKVSNITQDNLNVSKHTFTLLTKYNADNRKSMNKLHDNIVGILQYSDNRTTQQMKITEDTNIILKQMKVELKEDFNSYANKVADMNSDMWKNTDTTEDDLKNIGSVVNSTKSELQNGVRSLMIQIGKLSQKENDVTSGSDYKEIEQKMSTNFDKILTNQEVFLESCHRLQMDESQIESEISVMLNKLIDMLEKKFASEVKDIKNFEKNLKSHDNRINRNLFQANQNIISLFEKTTMNTQMVTSEIRKIGTDLNALFAFVQSTTNEGGSPALTALTSKVILDKLNGIERSSRNLENILSNQKIENVSNHQVFKEVQKLSKSLSTIVGKIQNFTRYFNDQQNDSISKLENIIKKNIIITTSTTLPVMPPLTKPVVNETMRQAIKNVFGNNPYHLNQTIQNQKKNCTQNYRNLIDIRADASEDCVETPEKRKPTKKPRRRKLKYDIDIRGDINSRMIDEDDDYEDSATEGATVTTETTTTTDNLTEENKTVTTTTEENDNTNL</sequence>